<evidence type="ECO:0000256" key="1">
    <source>
        <dbReference type="ARBA" id="ARBA00004651"/>
    </source>
</evidence>
<dbReference type="OrthoDB" id="9804439at2"/>
<dbReference type="RefSeq" id="WP_145814412.1">
    <property type="nucleotide sequence ID" value="NZ_VIVK01000003.1"/>
</dbReference>
<dbReference type="InterPro" id="IPR035906">
    <property type="entry name" value="MetI-like_sf"/>
</dbReference>
<dbReference type="InterPro" id="IPR000515">
    <property type="entry name" value="MetI-like"/>
</dbReference>
<proteinExistence type="inferred from homology"/>
<dbReference type="CDD" id="cd06261">
    <property type="entry name" value="TM_PBP2"/>
    <property type="match status" value="1"/>
</dbReference>
<evidence type="ECO:0000256" key="5">
    <source>
        <dbReference type="ARBA" id="ARBA00022989"/>
    </source>
</evidence>
<dbReference type="EMBL" id="VIVK01000003">
    <property type="protein sequence ID" value="TWD73220.1"/>
    <property type="molecule type" value="Genomic_DNA"/>
</dbReference>
<keyword evidence="4 7" id="KW-0812">Transmembrane</keyword>
<dbReference type="SUPFAM" id="SSF161098">
    <property type="entry name" value="MetI-like"/>
    <property type="match status" value="1"/>
</dbReference>
<evidence type="ECO:0000259" key="8">
    <source>
        <dbReference type="PROSITE" id="PS50928"/>
    </source>
</evidence>
<evidence type="ECO:0000256" key="2">
    <source>
        <dbReference type="ARBA" id="ARBA00022448"/>
    </source>
</evidence>
<dbReference type="GO" id="GO:0005886">
    <property type="term" value="C:plasma membrane"/>
    <property type="evidence" value="ECO:0007669"/>
    <property type="project" value="UniProtKB-SubCell"/>
</dbReference>
<sequence length="300" mass="32967">MASLLAAGRPASRRLRRREALVGAAFVLPMLVLFLLFRFAPFLGGLGLAFGKYTLGGGFRWKGLDNFERLAHDGLFWHSLKVTLIYTVVSVPVLVAVAVGMALLVRRSFRGVRFFRAAFFLPVITSLVLAGVVFIWIFSADGAVPRLLGSIGLSEGSWLTNDVLAIVAIAAVAIWGRFGFDMLIVLARLQDIPRELEEAAMMDGAGAWQRFRHITLPQLRPVFFFLGVIEVIGSFQVFDAVYIMTGGGPVKATYTLGYMLYDQAFKFFDFGYASAVALALFALVLVISLVQRLILDRGSD</sequence>
<keyword evidence="3" id="KW-1003">Cell membrane</keyword>
<keyword evidence="2 7" id="KW-0813">Transport</keyword>
<dbReference type="PANTHER" id="PTHR30193:SF37">
    <property type="entry name" value="INNER MEMBRANE ABC TRANSPORTER PERMEASE PROTEIN YCJO"/>
    <property type="match status" value="1"/>
</dbReference>
<comment type="caution">
    <text evidence="9">The sequence shown here is derived from an EMBL/GenBank/DDBJ whole genome shotgun (WGS) entry which is preliminary data.</text>
</comment>
<dbReference type="Pfam" id="PF00528">
    <property type="entry name" value="BPD_transp_1"/>
    <property type="match status" value="1"/>
</dbReference>
<dbReference type="GO" id="GO:0055085">
    <property type="term" value="P:transmembrane transport"/>
    <property type="evidence" value="ECO:0007669"/>
    <property type="project" value="InterPro"/>
</dbReference>
<feature type="transmembrane region" description="Helical" evidence="7">
    <location>
        <begin position="270"/>
        <end position="290"/>
    </location>
</feature>
<evidence type="ECO:0000256" key="4">
    <source>
        <dbReference type="ARBA" id="ARBA00022692"/>
    </source>
</evidence>
<keyword evidence="6 7" id="KW-0472">Membrane</keyword>
<dbReference type="PROSITE" id="PS50928">
    <property type="entry name" value="ABC_TM1"/>
    <property type="match status" value="1"/>
</dbReference>
<evidence type="ECO:0000313" key="9">
    <source>
        <dbReference type="EMBL" id="TWD73220.1"/>
    </source>
</evidence>
<feature type="transmembrane region" description="Helical" evidence="7">
    <location>
        <begin position="117"/>
        <end position="138"/>
    </location>
</feature>
<protein>
    <submittedName>
        <fullName evidence="9">Multiple sugar transport system permease protein</fullName>
    </submittedName>
</protein>
<feature type="transmembrane region" description="Helical" evidence="7">
    <location>
        <begin position="222"/>
        <end position="244"/>
    </location>
</feature>
<evidence type="ECO:0000256" key="6">
    <source>
        <dbReference type="ARBA" id="ARBA00023136"/>
    </source>
</evidence>
<reference evidence="9 10" key="1">
    <citation type="submission" date="2019-06" db="EMBL/GenBank/DDBJ databases">
        <title>Sequencing the genomes of 1000 actinobacteria strains.</title>
        <authorList>
            <person name="Klenk H.-P."/>
        </authorList>
    </citation>
    <scope>NUCLEOTIDE SEQUENCE [LARGE SCALE GENOMIC DNA]</scope>
    <source>
        <strain evidence="9 10">DSM 24683</strain>
    </source>
</reference>
<feature type="transmembrane region" description="Helical" evidence="7">
    <location>
        <begin position="20"/>
        <end position="40"/>
    </location>
</feature>
<keyword evidence="9" id="KW-0762">Sugar transport</keyword>
<keyword evidence="10" id="KW-1185">Reference proteome</keyword>
<dbReference type="AlphaFoldDB" id="A0A561B2Y2"/>
<feature type="transmembrane region" description="Helical" evidence="7">
    <location>
        <begin position="84"/>
        <end position="105"/>
    </location>
</feature>
<accession>A0A561B2Y2</accession>
<keyword evidence="5 7" id="KW-1133">Transmembrane helix</keyword>
<feature type="domain" description="ABC transmembrane type-1" evidence="8">
    <location>
        <begin position="80"/>
        <end position="291"/>
    </location>
</feature>
<evidence type="ECO:0000256" key="3">
    <source>
        <dbReference type="ARBA" id="ARBA00022475"/>
    </source>
</evidence>
<comment type="similarity">
    <text evidence="7">Belongs to the binding-protein-dependent transport system permease family.</text>
</comment>
<name>A0A561B2Y2_9ACTN</name>
<feature type="transmembrane region" description="Helical" evidence="7">
    <location>
        <begin position="158"/>
        <end position="180"/>
    </location>
</feature>
<dbReference type="Proteomes" id="UP000318380">
    <property type="component" value="Unassembled WGS sequence"/>
</dbReference>
<dbReference type="Gene3D" id="1.10.3720.10">
    <property type="entry name" value="MetI-like"/>
    <property type="match status" value="1"/>
</dbReference>
<dbReference type="PANTHER" id="PTHR30193">
    <property type="entry name" value="ABC TRANSPORTER PERMEASE PROTEIN"/>
    <property type="match status" value="1"/>
</dbReference>
<comment type="subcellular location">
    <subcellularLocation>
        <location evidence="1 7">Cell membrane</location>
        <topology evidence="1 7">Multi-pass membrane protein</topology>
    </subcellularLocation>
</comment>
<organism evidence="9 10">
    <name type="scientific">Kribbella amoyensis</name>
    <dbReference type="NCBI Taxonomy" id="996641"/>
    <lineage>
        <taxon>Bacteria</taxon>
        <taxon>Bacillati</taxon>
        <taxon>Actinomycetota</taxon>
        <taxon>Actinomycetes</taxon>
        <taxon>Propionibacteriales</taxon>
        <taxon>Kribbellaceae</taxon>
        <taxon>Kribbella</taxon>
    </lineage>
</organism>
<dbReference type="InterPro" id="IPR051393">
    <property type="entry name" value="ABC_transporter_permease"/>
</dbReference>
<gene>
    <name evidence="9" type="ORF">FB561_7108</name>
</gene>
<evidence type="ECO:0000256" key="7">
    <source>
        <dbReference type="RuleBase" id="RU363032"/>
    </source>
</evidence>
<evidence type="ECO:0000313" key="10">
    <source>
        <dbReference type="Proteomes" id="UP000318380"/>
    </source>
</evidence>